<dbReference type="Proteomes" id="UP000036325">
    <property type="component" value="Unassembled WGS sequence"/>
</dbReference>
<dbReference type="STRING" id="1608994.TU86_14890"/>
<dbReference type="SUPFAM" id="SSF56349">
    <property type="entry name" value="DNA breaking-rejoining enzymes"/>
    <property type="match status" value="1"/>
</dbReference>
<dbReference type="InterPro" id="IPR002104">
    <property type="entry name" value="Integrase_catalytic"/>
</dbReference>
<evidence type="ECO:0000256" key="3">
    <source>
        <dbReference type="ARBA" id="ARBA00023125"/>
    </source>
</evidence>
<name>A0A0J6IMY0_9PSED</name>
<accession>A0A0J6IMY0</accession>
<dbReference type="InterPro" id="IPR013762">
    <property type="entry name" value="Integrase-like_cat_sf"/>
</dbReference>
<dbReference type="RefSeq" id="WP_048365065.1">
    <property type="nucleotide sequence ID" value="NZ_JYLF01000005.1"/>
</dbReference>
<proteinExistence type="inferred from homology"/>
<dbReference type="PANTHER" id="PTHR30349:SF41">
    <property type="entry name" value="INTEGRASE_RECOMBINASE PROTEIN MJ0367-RELATED"/>
    <property type="match status" value="1"/>
</dbReference>
<evidence type="ECO:0000313" key="7">
    <source>
        <dbReference type="Proteomes" id="UP000036325"/>
    </source>
</evidence>
<feature type="domain" description="Tyr recombinase" evidence="5">
    <location>
        <begin position="150"/>
        <end position="318"/>
    </location>
</feature>
<dbReference type="OrthoDB" id="9057547at2"/>
<organism evidence="6 7">
    <name type="scientific">Pseudomonas weihenstephanensis</name>
    <dbReference type="NCBI Taxonomy" id="1608994"/>
    <lineage>
        <taxon>Bacteria</taxon>
        <taxon>Pseudomonadati</taxon>
        <taxon>Pseudomonadota</taxon>
        <taxon>Gammaproteobacteria</taxon>
        <taxon>Pseudomonadales</taxon>
        <taxon>Pseudomonadaceae</taxon>
        <taxon>Pseudomonas</taxon>
    </lineage>
</organism>
<dbReference type="InterPro" id="IPR011010">
    <property type="entry name" value="DNA_brk_join_enz"/>
</dbReference>
<dbReference type="Gene3D" id="1.10.443.10">
    <property type="entry name" value="Intergrase catalytic core"/>
    <property type="match status" value="1"/>
</dbReference>
<dbReference type="Pfam" id="PF00589">
    <property type="entry name" value="Phage_integrase"/>
    <property type="match status" value="1"/>
</dbReference>
<dbReference type="PROSITE" id="PS51898">
    <property type="entry name" value="TYR_RECOMBINASE"/>
    <property type="match status" value="1"/>
</dbReference>
<dbReference type="InterPro" id="IPR050090">
    <property type="entry name" value="Tyrosine_recombinase_XerCD"/>
</dbReference>
<evidence type="ECO:0000256" key="2">
    <source>
        <dbReference type="ARBA" id="ARBA00022908"/>
    </source>
</evidence>
<evidence type="ECO:0000313" key="6">
    <source>
        <dbReference type="EMBL" id="KMN13339.1"/>
    </source>
</evidence>
<protein>
    <submittedName>
        <fullName evidence="6">Resolvase</fullName>
    </submittedName>
</protein>
<comment type="caution">
    <text evidence="6">The sequence shown here is derived from an EMBL/GenBank/DDBJ whole genome shotgun (WGS) entry which is preliminary data.</text>
</comment>
<comment type="similarity">
    <text evidence="1">Belongs to the 'phage' integrase family.</text>
</comment>
<dbReference type="CDD" id="cd00796">
    <property type="entry name" value="INT_Rci_Hp1_C"/>
    <property type="match status" value="1"/>
</dbReference>
<gene>
    <name evidence="6" type="ORF">TU86_14890</name>
</gene>
<dbReference type="EMBL" id="JYLF01000005">
    <property type="protein sequence ID" value="KMN13339.1"/>
    <property type="molecule type" value="Genomic_DNA"/>
</dbReference>
<evidence type="ECO:0000256" key="4">
    <source>
        <dbReference type="ARBA" id="ARBA00023172"/>
    </source>
</evidence>
<reference evidence="6 7" key="1">
    <citation type="submission" date="2015-02" db="EMBL/GenBank/DDBJ databases">
        <title>Pseudomonas helleri sp. nov. and Pseudomonas weihenstephanensis sp. nov., isolated from raw cows milk.</title>
        <authorList>
            <person name="von Neubeck M."/>
            <person name="Huptas C."/>
            <person name="Wenning M."/>
            <person name="Scherer S."/>
        </authorList>
    </citation>
    <scope>NUCLEOTIDE SEQUENCE [LARGE SCALE GENOMIC DNA]</scope>
    <source>
        <strain evidence="6 7">DSM 29166</strain>
    </source>
</reference>
<sequence length="318" mass="35741">MANIRSLPSGNWNAQVRLKGQAPQSKTFPTQVLAQAWADQLEAVTKTHQSHTLYTLGMTYCETMLKGKGSYDHALKIVEQLFTAFPQSIHDITPQLVNDFKLKRLQTVKPATCRIQLAFMSRFFRFAKRGLLIDIHNPVSDIALPKPDKSSDKVVSACELRLLLNELSPTMALIVELAYETAMRRSEILKLTTQCLHLGDRIADVIDGKNGTRSVPLTVRAIELLREAQRLSMAERAHRGRLFLVTPHSVSQAVRLARNKAGLDSTVKLHQLRHTRITNVAKKGFNNAQIMIVSGHRDTRSVARYSHLSVKDVLHLID</sequence>
<dbReference type="PATRIC" id="fig|1608994.3.peg.3647"/>
<keyword evidence="4" id="KW-0233">DNA recombination</keyword>
<dbReference type="GO" id="GO:0006310">
    <property type="term" value="P:DNA recombination"/>
    <property type="evidence" value="ECO:0007669"/>
    <property type="project" value="UniProtKB-KW"/>
</dbReference>
<dbReference type="AlphaFoldDB" id="A0A0J6IMY0"/>
<keyword evidence="2" id="KW-0229">DNA integration</keyword>
<dbReference type="PANTHER" id="PTHR30349">
    <property type="entry name" value="PHAGE INTEGRASE-RELATED"/>
    <property type="match status" value="1"/>
</dbReference>
<keyword evidence="3" id="KW-0238">DNA-binding</keyword>
<dbReference type="GO" id="GO:0003677">
    <property type="term" value="F:DNA binding"/>
    <property type="evidence" value="ECO:0007669"/>
    <property type="project" value="UniProtKB-KW"/>
</dbReference>
<evidence type="ECO:0000256" key="1">
    <source>
        <dbReference type="ARBA" id="ARBA00008857"/>
    </source>
</evidence>
<evidence type="ECO:0000259" key="5">
    <source>
        <dbReference type="PROSITE" id="PS51898"/>
    </source>
</evidence>
<dbReference type="GO" id="GO:0015074">
    <property type="term" value="P:DNA integration"/>
    <property type="evidence" value="ECO:0007669"/>
    <property type="project" value="UniProtKB-KW"/>
</dbReference>